<dbReference type="GO" id="GO:0003677">
    <property type="term" value="F:DNA binding"/>
    <property type="evidence" value="ECO:0007669"/>
    <property type="project" value="UniProtKB-UniRule"/>
</dbReference>
<dbReference type="InterPro" id="IPR000073">
    <property type="entry name" value="AB_hydrolase_1"/>
</dbReference>
<dbReference type="PANTHER" id="PTHR43798">
    <property type="entry name" value="MONOACYLGLYCEROL LIPASE"/>
    <property type="match status" value="1"/>
</dbReference>
<dbReference type="RefSeq" id="WP_009813795.1">
    <property type="nucleotide sequence ID" value="NZ_CH724156.1"/>
</dbReference>
<dbReference type="ESTHER" id="9rhob-a3sm14">
    <property type="family name" value="6_AlphaBeta_hydrolase"/>
</dbReference>
<evidence type="ECO:0000256" key="3">
    <source>
        <dbReference type="PROSITE-ProRule" id="PRU01091"/>
    </source>
</evidence>
<evidence type="ECO:0000256" key="1">
    <source>
        <dbReference type="ARBA" id="ARBA00022801"/>
    </source>
</evidence>
<name>A3SM14_ROSNI</name>
<dbReference type="Gene3D" id="3.40.50.1820">
    <property type="entry name" value="alpha/beta hydrolase"/>
    <property type="match status" value="1"/>
</dbReference>
<dbReference type="PROSITE" id="PS51755">
    <property type="entry name" value="OMPR_PHOB"/>
    <property type="match status" value="1"/>
</dbReference>
<dbReference type="GO" id="GO:0000160">
    <property type="term" value="P:phosphorelay signal transduction system"/>
    <property type="evidence" value="ECO:0007669"/>
    <property type="project" value="InterPro"/>
</dbReference>
<dbReference type="Pfam" id="PF00561">
    <property type="entry name" value="Abhydrolase_1"/>
    <property type="match status" value="1"/>
</dbReference>
<evidence type="ECO:0000313" key="6">
    <source>
        <dbReference type="EMBL" id="EAP78395.1"/>
    </source>
</evidence>
<dbReference type="AlphaFoldDB" id="A3SM14"/>
<dbReference type="InterPro" id="IPR036388">
    <property type="entry name" value="WH-like_DNA-bd_sf"/>
</dbReference>
<feature type="domain" description="OmpR/PhoB-type" evidence="5">
    <location>
        <begin position="1"/>
        <end position="98"/>
    </location>
</feature>
<dbReference type="InterPro" id="IPR050266">
    <property type="entry name" value="AB_hydrolase_sf"/>
</dbReference>
<dbReference type="PRINTS" id="PR00111">
    <property type="entry name" value="ABHYDROLASE"/>
</dbReference>
<dbReference type="InterPro" id="IPR029058">
    <property type="entry name" value="AB_hydrolase_fold"/>
</dbReference>
<keyword evidence="7" id="KW-1185">Reference proteome</keyword>
<dbReference type="SUPFAM" id="SSF46894">
    <property type="entry name" value="C-terminal effector domain of the bipartite response regulators"/>
    <property type="match status" value="1"/>
</dbReference>
<dbReference type="Gene3D" id="1.10.10.10">
    <property type="entry name" value="Winged helix-like DNA-binding domain superfamily/Winged helix DNA-binding domain"/>
    <property type="match status" value="1"/>
</dbReference>
<dbReference type="SUPFAM" id="SSF53474">
    <property type="entry name" value="alpha/beta-Hydrolases"/>
    <property type="match status" value="1"/>
</dbReference>
<dbReference type="SMART" id="SM00862">
    <property type="entry name" value="Trans_reg_C"/>
    <property type="match status" value="1"/>
</dbReference>
<organism evidence="6 7">
    <name type="scientific">Roseovarius nubinhibens (strain ATCC BAA-591 / DSM 15170 / ISM)</name>
    <dbReference type="NCBI Taxonomy" id="89187"/>
    <lineage>
        <taxon>Bacteria</taxon>
        <taxon>Pseudomonadati</taxon>
        <taxon>Pseudomonadota</taxon>
        <taxon>Alphaproteobacteria</taxon>
        <taxon>Rhodobacterales</taxon>
        <taxon>Roseobacteraceae</taxon>
        <taxon>Roseovarius</taxon>
    </lineage>
</organism>
<comment type="caution">
    <text evidence="6">The sequence shown here is derived from an EMBL/GenBank/DDBJ whole genome shotgun (WGS) entry which is preliminary data.</text>
</comment>
<dbReference type="EMBL" id="AALY01000001">
    <property type="protein sequence ID" value="EAP78395.1"/>
    <property type="molecule type" value="Genomic_DNA"/>
</dbReference>
<dbReference type="CDD" id="cd00383">
    <property type="entry name" value="trans_reg_C"/>
    <property type="match status" value="1"/>
</dbReference>
<keyword evidence="2 3" id="KW-0238">DNA-binding</keyword>
<dbReference type="HOGENOM" id="CLU_690310_0_0_5"/>
<dbReference type="InterPro" id="IPR001867">
    <property type="entry name" value="OmpR/PhoB-type_DNA-bd"/>
</dbReference>
<feature type="region of interest" description="Disordered" evidence="4">
    <location>
        <begin position="401"/>
        <end position="420"/>
    </location>
</feature>
<dbReference type="eggNOG" id="COG3710">
    <property type="taxonomic scope" value="Bacteria"/>
</dbReference>
<evidence type="ECO:0000313" key="7">
    <source>
        <dbReference type="Proteomes" id="UP000005954"/>
    </source>
</evidence>
<dbReference type="GO" id="GO:0016020">
    <property type="term" value="C:membrane"/>
    <property type="evidence" value="ECO:0007669"/>
    <property type="project" value="TreeGrafter"/>
</dbReference>
<accession>A3SM14</accession>
<reference evidence="6 7" key="1">
    <citation type="submission" date="2005-12" db="EMBL/GenBank/DDBJ databases">
        <authorList>
            <person name="Moran M.A."/>
            <person name="Ferriera S."/>
            <person name="Johnson J."/>
            <person name="Kravitz S."/>
            <person name="Halpern A."/>
            <person name="Remington K."/>
            <person name="Beeson K."/>
            <person name="Tran B."/>
            <person name="Rogers Y.-H."/>
            <person name="Friedman R."/>
            <person name="Venter J.C."/>
        </authorList>
    </citation>
    <scope>NUCLEOTIDE SEQUENCE [LARGE SCALE GENOMIC DNA]</scope>
    <source>
        <strain evidence="7">ATCC BAA-591 / DSM 15170 / ISM</strain>
    </source>
</reference>
<dbReference type="OrthoDB" id="7267294at2"/>
<dbReference type="eggNOG" id="COG2267">
    <property type="taxonomic scope" value="Bacteria"/>
</dbReference>
<gene>
    <name evidence="6" type="ORF">ISM_08860</name>
</gene>
<dbReference type="GO" id="GO:0016787">
    <property type="term" value="F:hydrolase activity"/>
    <property type="evidence" value="ECO:0007669"/>
    <property type="project" value="UniProtKB-KW"/>
</dbReference>
<protein>
    <submittedName>
        <fullName evidence="6">Adenylate/guanylate cyclase/hydrolase, alpha/beta fold family protein</fullName>
    </submittedName>
</protein>
<dbReference type="Pfam" id="PF00486">
    <property type="entry name" value="Trans_reg_C"/>
    <property type="match status" value="1"/>
</dbReference>
<evidence type="ECO:0000259" key="5">
    <source>
        <dbReference type="PROSITE" id="PS51755"/>
    </source>
</evidence>
<dbReference type="GO" id="GO:0006355">
    <property type="term" value="P:regulation of DNA-templated transcription"/>
    <property type="evidence" value="ECO:0007669"/>
    <property type="project" value="InterPro"/>
</dbReference>
<dbReference type="Proteomes" id="UP000005954">
    <property type="component" value="Unassembled WGS sequence"/>
</dbReference>
<dbReference type="InterPro" id="IPR016032">
    <property type="entry name" value="Sig_transdc_resp-reg_C-effctor"/>
</dbReference>
<dbReference type="STRING" id="89187.ISM_08860"/>
<evidence type="ECO:0000256" key="2">
    <source>
        <dbReference type="ARBA" id="ARBA00023125"/>
    </source>
</evidence>
<dbReference type="PANTHER" id="PTHR43798:SF31">
    <property type="entry name" value="AB HYDROLASE SUPERFAMILY PROTEIN YCLE"/>
    <property type="match status" value="1"/>
</dbReference>
<proteinExistence type="predicted"/>
<evidence type="ECO:0000256" key="4">
    <source>
        <dbReference type="SAM" id="MobiDB-lite"/>
    </source>
</evidence>
<keyword evidence="1 6" id="KW-0378">Hydrolase</keyword>
<sequence length="420" mass="45263">MVYRFANCRLDPARHLLLRDGEPVHVEPQVFTLLQVLAERAGQLITKEELVETVWRGLAISDATISARISAARKAIGDTGQAQAILKTVHGCGFRLVAPVSTDQAGGPDKAQSRPATAKAQRHVLRFAQSADGSRIAHAQSGEGPPLLRLGHWLSNVELDWHCPVWQPLLTALGARHRLVRYDQRGTGLSSRELHAATGAGITPFVEDLLCVADANGLTRFPIFAASQAVPVAIGFAAQFPERVSGLILYGGYSKGRSLRPPAPGQMDEATVLSLIRAGWGQPRSAFMTAFSSLFMPDATPEQLASFITMQVETIAPDKAAELRQIVDRFDVADLLGTVRAPTLVFHALDDAIHPVSEGRQLACGIPGARFVPLRSRNHVPLPQEPAWHLMLDEIDGFLSELEAGGPKPAPELDSPASEG</sequence>
<feature type="DNA-binding region" description="OmpR/PhoB-type" evidence="3">
    <location>
        <begin position="1"/>
        <end position="98"/>
    </location>
</feature>